<name>A0ABP9VNG0_9BACT</name>
<evidence type="ECO:0000313" key="2">
    <source>
        <dbReference type="Proteomes" id="UP001416858"/>
    </source>
</evidence>
<protein>
    <submittedName>
        <fullName evidence="1">Uncharacterized protein</fullName>
    </submittedName>
</protein>
<sequence length="110" mass="12624">MGLWYERRPEDLNAGSLARSTTKAECRWSFGTRGDRMTWMRDLWQDPLRGWSVDGALVRDATGRPRRGIFSKIHYEGSGGAAYANRSCTTWPCTSVSRKSRPWKRYVSCS</sequence>
<evidence type="ECO:0000313" key="1">
    <source>
        <dbReference type="EMBL" id="GAA5506699.1"/>
    </source>
</evidence>
<comment type="caution">
    <text evidence="1">The sequence shown here is derived from an EMBL/GenBank/DDBJ whole genome shotgun (WGS) entry which is preliminary data.</text>
</comment>
<dbReference type="EMBL" id="BAABRO010000003">
    <property type="protein sequence ID" value="GAA5506699.1"/>
    <property type="molecule type" value="Genomic_DNA"/>
</dbReference>
<keyword evidence="2" id="KW-1185">Reference proteome</keyword>
<gene>
    <name evidence="1" type="ORF">Rcae01_02152</name>
</gene>
<organism evidence="1 2">
    <name type="scientific">Novipirellula caenicola</name>
    <dbReference type="NCBI Taxonomy" id="1536901"/>
    <lineage>
        <taxon>Bacteria</taxon>
        <taxon>Pseudomonadati</taxon>
        <taxon>Planctomycetota</taxon>
        <taxon>Planctomycetia</taxon>
        <taxon>Pirellulales</taxon>
        <taxon>Pirellulaceae</taxon>
        <taxon>Novipirellula</taxon>
    </lineage>
</organism>
<dbReference type="Proteomes" id="UP001416858">
    <property type="component" value="Unassembled WGS sequence"/>
</dbReference>
<reference evidence="1 2" key="1">
    <citation type="submission" date="2024-02" db="EMBL/GenBank/DDBJ databases">
        <title>Rhodopirellula caenicola NBRC 110016.</title>
        <authorList>
            <person name="Ichikawa N."/>
            <person name="Katano-Makiyama Y."/>
            <person name="Hidaka K."/>
        </authorList>
    </citation>
    <scope>NUCLEOTIDE SEQUENCE [LARGE SCALE GENOMIC DNA]</scope>
    <source>
        <strain evidence="1 2">NBRC 110016</strain>
    </source>
</reference>
<proteinExistence type="predicted"/>
<accession>A0ABP9VNG0</accession>